<evidence type="ECO:0000256" key="1">
    <source>
        <dbReference type="SAM" id="MobiDB-lite"/>
    </source>
</evidence>
<feature type="region of interest" description="Disordered" evidence="1">
    <location>
        <begin position="1"/>
        <end position="105"/>
    </location>
</feature>
<evidence type="ECO:0000313" key="3">
    <source>
        <dbReference type="Proteomes" id="UP000023152"/>
    </source>
</evidence>
<name>X6MY05_RETFI</name>
<dbReference type="Proteomes" id="UP000023152">
    <property type="component" value="Unassembled WGS sequence"/>
</dbReference>
<dbReference type="AlphaFoldDB" id="X6MY05"/>
<evidence type="ECO:0000313" key="2">
    <source>
        <dbReference type="EMBL" id="ETO18726.1"/>
    </source>
</evidence>
<sequence length="238" mass="27052">MHLPPSSPTYKKKDYSIGADDSSTSDSEADTTDKDEEKSKSKKERQMSEESESQEAAESNRSSELPGQLMNDNEDHNDNNNNDNDNNDNNDNNNDNNNNNNNNNEIDDLANLPIINMNNINMNNNERPSVVRQVLRWLGSGQMIVIVALMAIGLKMSPSLLSYDDEWDDDKRREFHDIASSYLQEELWKDFEAKERTGENVLLDNIGAIPADHPTTQWLKHLRVGSFVDALDFQNQCC</sequence>
<keyword evidence="3" id="KW-1185">Reference proteome</keyword>
<reference evidence="2 3" key="1">
    <citation type="journal article" date="2013" name="Curr. Biol.">
        <title>The Genome of the Foraminiferan Reticulomyxa filosa.</title>
        <authorList>
            <person name="Glockner G."/>
            <person name="Hulsmann N."/>
            <person name="Schleicher M."/>
            <person name="Noegel A.A."/>
            <person name="Eichinger L."/>
            <person name="Gallinger C."/>
            <person name="Pawlowski J."/>
            <person name="Sierra R."/>
            <person name="Euteneuer U."/>
            <person name="Pillet L."/>
            <person name="Moustafa A."/>
            <person name="Platzer M."/>
            <person name="Groth M."/>
            <person name="Szafranski K."/>
            <person name="Schliwa M."/>
        </authorList>
    </citation>
    <scope>NUCLEOTIDE SEQUENCE [LARGE SCALE GENOMIC DNA]</scope>
</reference>
<feature type="compositionally biased region" description="Low complexity" evidence="1">
    <location>
        <begin position="79"/>
        <end position="104"/>
    </location>
</feature>
<proteinExistence type="predicted"/>
<organism evidence="2 3">
    <name type="scientific">Reticulomyxa filosa</name>
    <dbReference type="NCBI Taxonomy" id="46433"/>
    <lineage>
        <taxon>Eukaryota</taxon>
        <taxon>Sar</taxon>
        <taxon>Rhizaria</taxon>
        <taxon>Retaria</taxon>
        <taxon>Foraminifera</taxon>
        <taxon>Monothalamids</taxon>
        <taxon>Reticulomyxidae</taxon>
        <taxon>Reticulomyxa</taxon>
    </lineage>
</organism>
<comment type="caution">
    <text evidence="2">The sequence shown here is derived from an EMBL/GenBank/DDBJ whole genome shotgun (WGS) entry which is preliminary data.</text>
</comment>
<feature type="compositionally biased region" description="Basic and acidic residues" evidence="1">
    <location>
        <begin position="31"/>
        <end position="48"/>
    </location>
</feature>
<protein>
    <submittedName>
        <fullName evidence="2">Nucleolar protein Nop52</fullName>
    </submittedName>
</protein>
<dbReference type="EMBL" id="ASPP01014511">
    <property type="protein sequence ID" value="ETO18726.1"/>
    <property type="molecule type" value="Genomic_DNA"/>
</dbReference>
<accession>X6MY05</accession>
<gene>
    <name evidence="2" type="ORF">RFI_18530</name>
</gene>